<proteinExistence type="predicted"/>
<protein>
    <submittedName>
        <fullName evidence="5">RNA-dependent RNA polymerases</fullName>
    </submittedName>
</protein>
<dbReference type="PANTHER" id="PTHR34456:SF9">
    <property type="entry name" value="MITOVIRUS RNA-DEPENDENT RNA POLYMERASE"/>
    <property type="match status" value="1"/>
</dbReference>
<evidence type="ECO:0000313" key="5">
    <source>
        <dbReference type="EMBL" id="AKN79252.1"/>
    </source>
</evidence>
<evidence type="ECO:0000256" key="3">
    <source>
        <dbReference type="ARBA" id="ARBA00022695"/>
    </source>
</evidence>
<keyword evidence="6" id="KW-1185">Reference proteome</keyword>
<dbReference type="InterPro" id="IPR000477">
    <property type="entry name" value="RT_dom"/>
</dbReference>
<dbReference type="SUPFAM" id="SSF56672">
    <property type="entry name" value="DNA/RNA polymerases"/>
    <property type="match status" value="1"/>
</dbReference>
<gene>
    <name evidence="5" type="primary">RdRp</name>
</gene>
<keyword evidence="3" id="KW-0548">Nucleotidyltransferase</keyword>
<evidence type="ECO:0000256" key="2">
    <source>
        <dbReference type="ARBA" id="ARBA00022679"/>
    </source>
</evidence>
<name>A0ABM5U406_9VIRU</name>
<feature type="domain" description="Reverse transcriptase" evidence="4">
    <location>
        <begin position="212"/>
        <end position="429"/>
    </location>
</feature>
<dbReference type="EMBL" id="KP705075">
    <property type="protein sequence ID" value="AKN79252.1"/>
    <property type="molecule type" value="Genomic_RNA"/>
</dbReference>
<dbReference type="InterPro" id="IPR043502">
    <property type="entry name" value="DNA/RNA_pol_sf"/>
</dbReference>
<dbReference type="Pfam" id="PF05919">
    <property type="entry name" value="Mitovir_RNA_pol"/>
    <property type="match status" value="1"/>
</dbReference>
<keyword evidence="2" id="KW-0808">Transferase</keyword>
<dbReference type="InterPro" id="IPR008686">
    <property type="entry name" value="RNA_pol_mitovir"/>
</dbReference>
<dbReference type="GeneID" id="80537502"/>
<keyword evidence="1 5" id="KW-0696">RNA-directed RNA polymerase</keyword>
<accession>A0ABM5U406</accession>
<evidence type="ECO:0000313" key="6">
    <source>
        <dbReference type="Proteomes" id="UP000832102"/>
    </source>
</evidence>
<evidence type="ECO:0000259" key="4">
    <source>
        <dbReference type="PROSITE" id="PS50878"/>
    </source>
</evidence>
<reference evidence="5" key="1">
    <citation type="submission" date="2015-01" db="EMBL/GenBank/DDBJ databases">
        <title>Novel mitoviruses from the phytopathogenic fungus Alternaria brassicicola.</title>
        <authorList>
            <person name="Shang H.H."/>
            <person name="Zhong J."/>
            <person name="Gao B.D."/>
        </authorList>
    </citation>
    <scope>NUCLEOTIDE SEQUENCE</scope>
    <source>
        <strain evidence="5">AB1</strain>
    </source>
</reference>
<dbReference type="RefSeq" id="YP_010799188.1">
    <property type="nucleotide sequence ID" value="NC_076575.1"/>
</dbReference>
<sequence length="719" mass="83727">MKKLTYNIVIKLCKLIFPSIQVQIYLNPFFKLVTRLIRTQGLIKTTKYLKTCRLHCTRYICGSPLLVNDLKIGIDPSGWPKSLLFLKDLVTGSLEERKFLMTLLTLSRTFKLSSKEQKNLKPDYESITKPGKVSKIIPTGFIKEFVKRYNLKCSHPIFDEKNIYLSNKAGPFGKATLTALDSLLNYSYPLMQAIFNITDIKGSDYFSKSYSFAWNKDLGKENKGLGKLAFIYDPECKLRIVAIVDYYTQLFLKPIHEKIFKKLENLPQDRTFTQDPFNIWKDDGNRFWSLDLSSATDRYPITLQRRLLEQMFNDRLAKSWEYILSTREFKTPEGNFLKYSVGQPMGAYSSWASFTITHHLVVQWCAKLEGFNNFSDYILLGDDIVIKNDKVAKRYKEWTNYLGVSISEHKTHVSFDTYEFAKRWISKGKEITGLPLNGIIENINNPFIVMVNLFDFFKVKQNYLGSMKNLSEILFSLYKGLNRELGKKFNNSKFKTKVRVFHESLNFSFGYSTNDSLREILCYNITNDYYVIPNNNLIHQIYDDVISLGLGKSIENSMNNLNTISSKIIDKKDLLKLDDINEIRNYPIFKGILNHIDRYKDTVKSWDNDIKTFRQKSKDLMMLNIDSLFNKERNKTLELLNTGKIFNLGFKKLNQMDEIMYGSAIVESTYSYTKDLFPLIQNNYGIKLNELEKLEQGTYVAEVKKTEADVMDAWAKFFS</sequence>
<dbReference type="PROSITE" id="PS50878">
    <property type="entry name" value="RT_POL"/>
    <property type="match status" value="1"/>
</dbReference>
<organism evidence="5 6">
    <name type="scientific">Alternaria brassicicola mitovirus</name>
    <dbReference type="NCBI Taxonomy" id="1676469"/>
    <lineage>
        <taxon>Viruses</taxon>
        <taxon>Riboviria</taxon>
        <taxon>Orthornavirae</taxon>
        <taxon>Lenarviricota</taxon>
        <taxon>Howeltoviricetes</taxon>
        <taxon>Cryppavirales</taxon>
        <taxon>Mitoviridae</taxon>
        <taxon>Unuamitovirus</taxon>
        <taxon>Unuamitovirus albr1</taxon>
    </lineage>
</organism>
<dbReference type="PANTHER" id="PTHR34456">
    <property type="entry name" value="MITOVIRUS RNA-DEPENDENT RNA POLYMERASE"/>
    <property type="match status" value="1"/>
</dbReference>
<dbReference type="GO" id="GO:0003968">
    <property type="term" value="F:RNA-directed RNA polymerase activity"/>
    <property type="evidence" value="ECO:0007669"/>
    <property type="project" value="UniProtKB-KW"/>
</dbReference>
<dbReference type="Proteomes" id="UP000832102">
    <property type="component" value="Segment"/>
</dbReference>
<evidence type="ECO:0000256" key="1">
    <source>
        <dbReference type="ARBA" id="ARBA00022484"/>
    </source>
</evidence>